<dbReference type="AlphaFoldDB" id="A0AAD2PYL6"/>
<proteinExistence type="predicted"/>
<organism evidence="2 4">
    <name type="scientific">Escherichia coli</name>
    <dbReference type="NCBI Taxonomy" id="562"/>
    <lineage>
        <taxon>Bacteria</taxon>
        <taxon>Pseudomonadati</taxon>
        <taxon>Pseudomonadota</taxon>
        <taxon>Gammaproteobacteria</taxon>
        <taxon>Enterobacterales</taxon>
        <taxon>Enterobacteriaceae</taxon>
        <taxon>Escherichia</taxon>
    </lineage>
</organism>
<dbReference type="EMBL" id="CAUZHL010000001">
    <property type="protein sequence ID" value="CAK1207588.1"/>
    <property type="molecule type" value="Genomic_DNA"/>
</dbReference>
<protein>
    <submittedName>
        <fullName evidence="2">Uncharacterized protein</fullName>
    </submittedName>
</protein>
<evidence type="ECO:0000313" key="3">
    <source>
        <dbReference type="EMBL" id="MDK2697240.1"/>
    </source>
</evidence>
<dbReference type="RefSeq" id="WP_029399920.1">
    <property type="nucleotide sequence ID" value="NZ_CAJZON010000060.1"/>
</dbReference>
<keyword evidence="1" id="KW-0472">Membrane</keyword>
<gene>
    <name evidence="2" type="ORF">FGAF848_08310</name>
    <name evidence="3" type="ORF">QO046_23450</name>
</gene>
<feature type="transmembrane region" description="Helical" evidence="1">
    <location>
        <begin position="6"/>
        <end position="24"/>
    </location>
</feature>
<reference evidence="3" key="1">
    <citation type="submission" date="2023-05" db="EMBL/GenBank/DDBJ databases">
        <title>Efficient inhibition of multidrug-resistant Escherichia coli by a new antibiotic combination.</title>
        <authorList>
            <person name="Lin T."/>
        </authorList>
    </citation>
    <scope>NUCLEOTIDE SEQUENCE</scope>
    <source>
        <strain evidence="3">YmmD45</strain>
    </source>
</reference>
<comment type="caution">
    <text evidence="2">The sequence shown here is derived from an EMBL/GenBank/DDBJ whole genome shotgun (WGS) entry which is preliminary data.</text>
</comment>
<dbReference type="Proteomes" id="UP001190091">
    <property type="component" value="Unassembled WGS sequence"/>
</dbReference>
<evidence type="ECO:0000256" key="1">
    <source>
        <dbReference type="SAM" id="Phobius"/>
    </source>
</evidence>
<name>A0AAD2PYL6_ECOLX</name>
<dbReference type="EMBL" id="JASMQD010000001">
    <property type="protein sequence ID" value="MDK2697240.1"/>
    <property type="molecule type" value="Genomic_DNA"/>
</dbReference>
<evidence type="ECO:0000313" key="4">
    <source>
        <dbReference type="Proteomes" id="UP001190091"/>
    </source>
</evidence>
<keyword evidence="1" id="KW-0812">Transmembrane</keyword>
<accession>A0AAD2PYL6</accession>
<reference evidence="2" key="2">
    <citation type="submission" date="2023-10" db="EMBL/GenBank/DDBJ databases">
        <authorList>
            <person name="Leclercq S."/>
        </authorList>
    </citation>
    <scope>NUCLEOTIDE SEQUENCE</scope>
    <source>
        <strain evidence="2">F848</strain>
    </source>
</reference>
<sequence length="41" mass="4623">MNILISWLILILAIICAVGIMRIINGIKTIESLFTGDKRHK</sequence>
<dbReference type="Proteomes" id="UP001223829">
    <property type="component" value="Unassembled WGS sequence"/>
</dbReference>
<keyword evidence="1" id="KW-1133">Transmembrane helix</keyword>
<evidence type="ECO:0000313" key="2">
    <source>
        <dbReference type="EMBL" id="CAK1207588.1"/>
    </source>
</evidence>